<dbReference type="PANTHER" id="PTHR42920">
    <property type="entry name" value="OS03G0707200 PROTEIN-RELATED"/>
    <property type="match status" value="1"/>
</dbReference>
<keyword evidence="4 7" id="KW-0812">Transmembrane</keyword>
<protein>
    <submittedName>
        <fullName evidence="9">DMT family transporter</fullName>
    </submittedName>
</protein>
<keyword evidence="3" id="KW-1003">Cell membrane</keyword>
<dbReference type="SUPFAM" id="SSF103481">
    <property type="entry name" value="Multidrug resistance efflux transporter EmrE"/>
    <property type="match status" value="2"/>
</dbReference>
<feature type="transmembrane region" description="Helical" evidence="7">
    <location>
        <begin position="121"/>
        <end position="142"/>
    </location>
</feature>
<reference evidence="9" key="1">
    <citation type="journal article" date="2021" name="PeerJ">
        <title>Extensive microbial diversity within the chicken gut microbiome revealed by metagenomics and culture.</title>
        <authorList>
            <person name="Gilroy R."/>
            <person name="Ravi A."/>
            <person name="Getino M."/>
            <person name="Pursley I."/>
            <person name="Horton D.L."/>
            <person name="Alikhan N.F."/>
            <person name="Baker D."/>
            <person name="Gharbi K."/>
            <person name="Hall N."/>
            <person name="Watson M."/>
            <person name="Adriaenssens E.M."/>
            <person name="Foster-Nyarko E."/>
            <person name="Jarju S."/>
            <person name="Secka A."/>
            <person name="Antonio M."/>
            <person name="Oren A."/>
            <person name="Chaudhuri R.R."/>
            <person name="La Ragione R."/>
            <person name="Hildebrand F."/>
            <person name="Pallen M.J."/>
        </authorList>
    </citation>
    <scope>NUCLEOTIDE SEQUENCE</scope>
    <source>
        <strain evidence="9">CHK169-2315</strain>
    </source>
</reference>
<feature type="transmembrane region" description="Helical" evidence="7">
    <location>
        <begin position="148"/>
        <end position="167"/>
    </location>
</feature>
<dbReference type="Pfam" id="PF00892">
    <property type="entry name" value="EamA"/>
    <property type="match status" value="2"/>
</dbReference>
<dbReference type="AlphaFoldDB" id="A0A9D1PKM7"/>
<reference evidence="9" key="2">
    <citation type="submission" date="2021-04" db="EMBL/GenBank/DDBJ databases">
        <authorList>
            <person name="Gilroy R."/>
        </authorList>
    </citation>
    <scope>NUCLEOTIDE SEQUENCE</scope>
    <source>
        <strain evidence="9">CHK169-2315</strain>
    </source>
</reference>
<dbReference type="InterPro" id="IPR037185">
    <property type="entry name" value="EmrE-like"/>
</dbReference>
<evidence type="ECO:0000256" key="6">
    <source>
        <dbReference type="ARBA" id="ARBA00023136"/>
    </source>
</evidence>
<dbReference type="Proteomes" id="UP000823937">
    <property type="component" value="Unassembled WGS sequence"/>
</dbReference>
<feature type="domain" description="EamA" evidence="8">
    <location>
        <begin position="5"/>
        <end position="135"/>
    </location>
</feature>
<evidence type="ECO:0000256" key="5">
    <source>
        <dbReference type="ARBA" id="ARBA00022989"/>
    </source>
</evidence>
<dbReference type="PANTHER" id="PTHR42920:SF5">
    <property type="entry name" value="EAMA DOMAIN-CONTAINING PROTEIN"/>
    <property type="match status" value="1"/>
</dbReference>
<dbReference type="InterPro" id="IPR000620">
    <property type="entry name" value="EamA_dom"/>
</dbReference>
<evidence type="ECO:0000313" key="9">
    <source>
        <dbReference type="EMBL" id="HIV73712.1"/>
    </source>
</evidence>
<evidence type="ECO:0000256" key="1">
    <source>
        <dbReference type="ARBA" id="ARBA00004651"/>
    </source>
</evidence>
<feature type="transmembrane region" description="Helical" evidence="7">
    <location>
        <begin position="9"/>
        <end position="31"/>
    </location>
</feature>
<gene>
    <name evidence="9" type="ORF">H9895_01365</name>
</gene>
<dbReference type="GO" id="GO:0005886">
    <property type="term" value="C:plasma membrane"/>
    <property type="evidence" value="ECO:0007669"/>
    <property type="project" value="UniProtKB-SubCell"/>
</dbReference>
<accession>A0A9D1PKM7</accession>
<feature type="transmembrane region" description="Helical" evidence="7">
    <location>
        <begin position="63"/>
        <end position="82"/>
    </location>
</feature>
<keyword evidence="6 7" id="KW-0472">Membrane</keyword>
<comment type="caution">
    <text evidence="9">The sequence shown here is derived from an EMBL/GenBank/DDBJ whole genome shotgun (WGS) entry which is preliminary data.</text>
</comment>
<dbReference type="InterPro" id="IPR051258">
    <property type="entry name" value="Diverse_Substrate_Transporter"/>
</dbReference>
<evidence type="ECO:0000256" key="4">
    <source>
        <dbReference type="ARBA" id="ARBA00022692"/>
    </source>
</evidence>
<evidence type="ECO:0000256" key="7">
    <source>
        <dbReference type="SAM" id="Phobius"/>
    </source>
</evidence>
<dbReference type="EMBL" id="DXHX01000020">
    <property type="protein sequence ID" value="HIV73712.1"/>
    <property type="molecule type" value="Genomic_DNA"/>
</dbReference>
<feature type="transmembrane region" description="Helical" evidence="7">
    <location>
        <begin position="236"/>
        <end position="256"/>
    </location>
</feature>
<feature type="transmembrane region" description="Helical" evidence="7">
    <location>
        <begin position="205"/>
        <end position="224"/>
    </location>
</feature>
<keyword evidence="5 7" id="KW-1133">Transmembrane helix</keyword>
<evidence type="ECO:0000313" key="10">
    <source>
        <dbReference type="Proteomes" id="UP000823937"/>
    </source>
</evidence>
<feature type="domain" description="EamA" evidence="8">
    <location>
        <begin position="144"/>
        <end position="276"/>
    </location>
</feature>
<sequence length="297" mass="33122">MKRYMGDAMLLITAFVWGSGFVVTAIALQYLTAYQVMAGRFILATFILLIIFGYKFKNFNLSIVWRGIVLGIILYISFALQTVGLEYTTPSKNAFITAVNVVVVPIIAFFAFRRAIDRQEVIASILALIGIGFLSLQGSFTINLGDFLTLLCAIGFAFDIFFTNVFVQKEDALSLTIVQFMTASCIGAIVLLFQGDFTVTMEKEGWYAIIYLAIFSTTIAYVCQNWAFQYTTATRAAIILSTEALFGTIMSVLILHEVLSGRMIFGAVLIMTAILIAELKPFLYFKRRKDAKKRIVS</sequence>
<evidence type="ECO:0000259" key="8">
    <source>
        <dbReference type="Pfam" id="PF00892"/>
    </source>
</evidence>
<comment type="similarity">
    <text evidence="2">Belongs to the EamA transporter family.</text>
</comment>
<feature type="transmembrane region" description="Helical" evidence="7">
    <location>
        <begin position="37"/>
        <end position="56"/>
    </location>
</feature>
<comment type="subcellular location">
    <subcellularLocation>
        <location evidence="1">Cell membrane</location>
        <topology evidence="1">Multi-pass membrane protein</topology>
    </subcellularLocation>
</comment>
<feature type="transmembrane region" description="Helical" evidence="7">
    <location>
        <begin position="172"/>
        <end position="193"/>
    </location>
</feature>
<evidence type="ECO:0000256" key="2">
    <source>
        <dbReference type="ARBA" id="ARBA00007362"/>
    </source>
</evidence>
<feature type="transmembrane region" description="Helical" evidence="7">
    <location>
        <begin position="262"/>
        <end position="285"/>
    </location>
</feature>
<organism evidence="9 10">
    <name type="scientific">Candidatus Pseudogracilibacillus intestinigallinarum</name>
    <dbReference type="NCBI Taxonomy" id="2838742"/>
    <lineage>
        <taxon>Bacteria</taxon>
        <taxon>Bacillati</taxon>
        <taxon>Bacillota</taxon>
        <taxon>Bacilli</taxon>
        <taxon>Bacillales</taxon>
        <taxon>Bacillaceae</taxon>
        <taxon>Pseudogracilibacillus</taxon>
    </lineage>
</organism>
<feature type="transmembrane region" description="Helical" evidence="7">
    <location>
        <begin position="94"/>
        <end position="112"/>
    </location>
</feature>
<name>A0A9D1PKM7_9BACI</name>
<evidence type="ECO:0000256" key="3">
    <source>
        <dbReference type="ARBA" id="ARBA00022475"/>
    </source>
</evidence>
<proteinExistence type="inferred from homology"/>